<dbReference type="RefSeq" id="WP_072905181.1">
    <property type="nucleotide sequence ID" value="NZ_FQZT01000001.1"/>
</dbReference>
<feature type="domain" description="Cds6 C-terminal" evidence="3">
    <location>
        <begin position="153"/>
        <end position="252"/>
    </location>
</feature>
<sequence>MRSPMLLVVLALLFATGNSSAASFNIRNDGTVLDRESGLIWQQQSSEKMPWLEAVRYCNQLELADSRGWRLPFRDELVSLVNNVGAGQYLDNSAFADMAAEVYWSLSREEQQPDQVWGVSFADGKAYMFDRHDFSFSARCLIETAEAVYLPLLNKWRGAWSAQDVEGYLSCYGQEFAPEKGTREEWAEQRRNRLLKPKSIEVTVSNIKVLSEQGNRAEIRFRQRYKSDNYADEVVKVLTLGLERGELVIVAERTISKVK</sequence>
<name>A0A1M6CEB9_MALRU</name>
<dbReference type="Pfam" id="PF07603">
    <property type="entry name" value="Lcl_C"/>
    <property type="match status" value="1"/>
</dbReference>
<feature type="domain" description="Lcl C-terminal" evidence="2">
    <location>
        <begin position="30"/>
        <end position="140"/>
    </location>
</feature>
<reference evidence="4 5" key="1">
    <citation type="submission" date="2016-11" db="EMBL/GenBank/DDBJ databases">
        <authorList>
            <person name="Jaros S."/>
            <person name="Januszkiewicz K."/>
            <person name="Wedrychowicz H."/>
        </authorList>
    </citation>
    <scope>NUCLEOTIDE SEQUENCE [LARGE SCALE GENOMIC DNA]</scope>
    <source>
        <strain evidence="4 5">DSM 5091</strain>
    </source>
</reference>
<dbReference type="InterPro" id="IPR032710">
    <property type="entry name" value="NTF2-like_dom_sf"/>
</dbReference>
<protein>
    <recommendedName>
        <fullName evidence="6">DUF1566 domain-containing protein</fullName>
    </recommendedName>
</protein>
<dbReference type="InterPro" id="IPR056203">
    <property type="entry name" value="Cds6_C"/>
</dbReference>
<dbReference type="SUPFAM" id="SSF54427">
    <property type="entry name" value="NTF2-like"/>
    <property type="match status" value="1"/>
</dbReference>
<dbReference type="Pfam" id="PF24125">
    <property type="entry name" value="Cds6_C"/>
    <property type="match status" value="1"/>
</dbReference>
<accession>A0A1M6CEB9</accession>
<keyword evidence="1" id="KW-0732">Signal</keyword>
<dbReference type="PANTHER" id="PTHR35812">
    <property type="entry name" value="LIPOPROTEIN"/>
    <property type="match status" value="1"/>
</dbReference>
<feature type="chain" id="PRO_5012477601" description="DUF1566 domain-containing protein" evidence="1">
    <location>
        <begin position="22"/>
        <end position="259"/>
    </location>
</feature>
<evidence type="ECO:0000256" key="1">
    <source>
        <dbReference type="SAM" id="SignalP"/>
    </source>
</evidence>
<dbReference type="PANTHER" id="PTHR35812:SF1">
    <property type="entry name" value="LIPOPROTEIN"/>
    <property type="match status" value="1"/>
</dbReference>
<dbReference type="InterPro" id="IPR011460">
    <property type="entry name" value="Lcl_C"/>
</dbReference>
<keyword evidence="5" id="KW-1185">Reference proteome</keyword>
<feature type="signal peptide" evidence="1">
    <location>
        <begin position="1"/>
        <end position="21"/>
    </location>
</feature>
<dbReference type="STRING" id="1122189.SAMN02745165_00500"/>
<dbReference type="EMBL" id="FQZT01000001">
    <property type="protein sequence ID" value="SHI59347.1"/>
    <property type="molecule type" value="Genomic_DNA"/>
</dbReference>
<organism evidence="4 5">
    <name type="scientific">Malonomonas rubra DSM 5091</name>
    <dbReference type="NCBI Taxonomy" id="1122189"/>
    <lineage>
        <taxon>Bacteria</taxon>
        <taxon>Pseudomonadati</taxon>
        <taxon>Thermodesulfobacteriota</taxon>
        <taxon>Desulfuromonadia</taxon>
        <taxon>Desulfuromonadales</taxon>
        <taxon>Geopsychrobacteraceae</taxon>
        <taxon>Malonomonas</taxon>
    </lineage>
</organism>
<evidence type="ECO:0000313" key="5">
    <source>
        <dbReference type="Proteomes" id="UP000184171"/>
    </source>
</evidence>
<dbReference type="Proteomes" id="UP000184171">
    <property type="component" value="Unassembled WGS sequence"/>
</dbReference>
<dbReference type="OrthoDB" id="9793251at2"/>
<evidence type="ECO:0008006" key="6">
    <source>
        <dbReference type="Google" id="ProtNLM"/>
    </source>
</evidence>
<evidence type="ECO:0000313" key="4">
    <source>
        <dbReference type="EMBL" id="SHI59347.1"/>
    </source>
</evidence>
<evidence type="ECO:0000259" key="2">
    <source>
        <dbReference type="Pfam" id="PF07603"/>
    </source>
</evidence>
<proteinExistence type="predicted"/>
<evidence type="ECO:0000259" key="3">
    <source>
        <dbReference type="Pfam" id="PF24125"/>
    </source>
</evidence>
<gene>
    <name evidence="4" type="ORF">SAMN02745165_00500</name>
</gene>
<dbReference type="AlphaFoldDB" id="A0A1M6CEB9"/>